<evidence type="ECO:0000313" key="1">
    <source>
        <dbReference type="EMBL" id="MDP9904744.1"/>
    </source>
</evidence>
<protein>
    <submittedName>
        <fullName evidence="1">Uncharacterized protein</fullName>
    </submittedName>
</protein>
<sequence length="94" mass="11031">MQQLTEDEFDARFTVVPDPVTGDDTRPFDQGLDKTSRHLWTIVDADGDLYALTGWHYVNRVGYLITEQTWEEEIEAKWFLCNSDEDENDEKDRS</sequence>
<name>A0AAW8DDP3_9MICC</name>
<dbReference type="Proteomes" id="UP001242995">
    <property type="component" value="Unassembled WGS sequence"/>
</dbReference>
<evidence type="ECO:0000313" key="2">
    <source>
        <dbReference type="EMBL" id="MDQ0180827.1"/>
    </source>
</evidence>
<reference evidence="1 3" key="1">
    <citation type="submission" date="2023-07" db="EMBL/GenBank/DDBJ databases">
        <title>Sorghum-associated microbial communities from plants grown in Nebraska, USA.</title>
        <authorList>
            <person name="Schachtman D."/>
        </authorList>
    </citation>
    <scope>NUCLEOTIDE SEQUENCE</scope>
    <source>
        <strain evidence="1">DS1006</strain>
        <strain evidence="2 3">DS1016</strain>
    </source>
</reference>
<dbReference type="AlphaFoldDB" id="A0AAW8DDP3"/>
<evidence type="ECO:0000313" key="4">
    <source>
        <dbReference type="Proteomes" id="UP001242995"/>
    </source>
</evidence>
<keyword evidence="3" id="KW-1185">Reference proteome</keyword>
<comment type="caution">
    <text evidence="1">The sequence shown here is derived from an EMBL/GenBank/DDBJ whole genome shotgun (WGS) entry which is preliminary data.</text>
</comment>
<organism evidence="1 4">
    <name type="scientific">Arthrobacter bambusae</name>
    <dbReference type="NCBI Taxonomy" id="1338426"/>
    <lineage>
        <taxon>Bacteria</taxon>
        <taxon>Bacillati</taxon>
        <taxon>Actinomycetota</taxon>
        <taxon>Actinomycetes</taxon>
        <taxon>Micrococcales</taxon>
        <taxon>Micrococcaceae</taxon>
        <taxon>Arthrobacter</taxon>
    </lineage>
</organism>
<dbReference type="EMBL" id="JAUSRG010000003">
    <property type="protein sequence ID" value="MDP9904744.1"/>
    <property type="molecule type" value="Genomic_DNA"/>
</dbReference>
<dbReference type="Proteomes" id="UP001230951">
    <property type="component" value="Unassembled WGS sequence"/>
</dbReference>
<gene>
    <name evidence="1" type="ORF">J2S90_001699</name>
    <name evidence="2" type="ORF">J2S93_002254</name>
</gene>
<dbReference type="RefSeq" id="WP_306960636.1">
    <property type="nucleotide sequence ID" value="NZ_JAUSRG010000003.1"/>
</dbReference>
<proteinExistence type="predicted"/>
<evidence type="ECO:0000313" key="3">
    <source>
        <dbReference type="Proteomes" id="UP001230951"/>
    </source>
</evidence>
<dbReference type="EMBL" id="JAUSTF010000004">
    <property type="protein sequence ID" value="MDQ0180827.1"/>
    <property type="molecule type" value="Genomic_DNA"/>
</dbReference>
<accession>A0AAW8DDP3</accession>